<dbReference type="PANTHER" id="PTHR24273">
    <property type="entry name" value="FI04643P-RELATED"/>
    <property type="match status" value="1"/>
</dbReference>
<dbReference type="RefSeq" id="WP_206727253.1">
    <property type="nucleotide sequence ID" value="NZ_CP071090.1"/>
</dbReference>
<evidence type="ECO:0000313" key="5">
    <source>
        <dbReference type="Proteomes" id="UP000662747"/>
    </source>
</evidence>
<evidence type="ECO:0000313" key="4">
    <source>
        <dbReference type="EMBL" id="QSQ25700.1"/>
    </source>
</evidence>
<evidence type="ECO:0000256" key="2">
    <source>
        <dbReference type="SAM" id="MobiDB-lite"/>
    </source>
</evidence>
<proteinExistence type="predicted"/>
<feature type="region of interest" description="Disordered" evidence="2">
    <location>
        <begin position="1"/>
        <end position="38"/>
    </location>
</feature>
<feature type="region of interest" description="Disordered" evidence="2">
    <location>
        <begin position="618"/>
        <end position="648"/>
    </location>
</feature>
<keyword evidence="5" id="KW-1185">Reference proteome</keyword>
<dbReference type="NCBIfam" id="TIGR04534">
    <property type="entry name" value="ELWxxDGT_rpt"/>
    <property type="match status" value="5"/>
</dbReference>
<protein>
    <submittedName>
        <fullName evidence="4">HYR domain-containing protein</fullName>
    </submittedName>
</protein>
<feature type="domain" description="HYR" evidence="3">
    <location>
        <begin position="457"/>
        <end position="536"/>
    </location>
</feature>
<dbReference type="InterPro" id="IPR013783">
    <property type="entry name" value="Ig-like_fold"/>
</dbReference>
<dbReference type="InterPro" id="IPR017756">
    <property type="entry name" value="TM_Gly-Cys-Arg_CS"/>
</dbReference>
<dbReference type="Pfam" id="PF02494">
    <property type="entry name" value="HYR"/>
    <property type="match status" value="2"/>
</dbReference>
<accession>A0ABX7P5D9</accession>
<dbReference type="EMBL" id="CP071090">
    <property type="protein sequence ID" value="QSQ25700.1"/>
    <property type="molecule type" value="Genomic_DNA"/>
</dbReference>
<dbReference type="SUPFAM" id="SSF63825">
    <property type="entry name" value="YWTD domain"/>
    <property type="match status" value="2"/>
</dbReference>
<organism evidence="4 5">
    <name type="scientific">Pyxidicoccus parkwayensis</name>
    <dbReference type="NCBI Taxonomy" id="2813578"/>
    <lineage>
        <taxon>Bacteria</taxon>
        <taxon>Pseudomonadati</taxon>
        <taxon>Myxococcota</taxon>
        <taxon>Myxococcia</taxon>
        <taxon>Myxococcales</taxon>
        <taxon>Cystobacterineae</taxon>
        <taxon>Myxococcaceae</taxon>
        <taxon>Pyxidicoccus</taxon>
    </lineage>
</organism>
<keyword evidence="1" id="KW-0677">Repeat</keyword>
<feature type="compositionally biased region" description="Gly residues" evidence="2">
    <location>
        <begin position="634"/>
        <end position="647"/>
    </location>
</feature>
<dbReference type="Gene3D" id="2.60.40.10">
    <property type="entry name" value="Immunoglobulins"/>
    <property type="match status" value="1"/>
</dbReference>
<sequence>MGESSDDAFSTRVGRATEQPAFRVKDIQAGPPGSQPRSLTNVRGALYFAANDGSSGVELWRSDGTEAGTRMVKDIASDSSSSVPSSLTAMNGVLYFAANDGSSGDELWKSDGTETGTTQVRDIHLTGSAAPSNLTAAETKLYFTATDETAGTELWRSDGTSSGTVRVRNIGPGATGSSTDELAFVGGKLFFNASDGSTVGNELWMVDDTGGARLVRDIAATASTDSYPSGFTDLGGTVYFRADDGTHGVELWRTNGTQAGTRMVKDIHLNQGDAAPGGLTVVGGALYFTATDGVSGFELWKSDGTEAGTVRIKDIRPGTDSSFPDSLTAVGGTLYFTADDGASGRELWKSDGTEAGTVRVKDIQPGSTGSMRTLANMLAIEPQGVLLFAADDGTSGMELWKSDGTEAGTKRVMDISPGASASSPGSLTLAGTQVFFTADDGTSGVELWAVRVGDLVEDHTAPTIRCPPDQVAEATSADGARVSYPAATASDAVTRSPVLGYTHDRGSLFPLATTQVTATATDEAGNSATCTFAVTVKDTTAPTLQCPESVTVQAEGKDGARVSFTAPTAGDSVDSSPKVSLSAQSGSLFAPGTTEVKATATDASGNVATCAFNVTVKSSTSGNGNPPPDEGSGDKGSGGGCSAGGAAAGAPWGALVLAALSLRRRSRRRAQD</sequence>
<name>A0ABX7P5D9_9BACT</name>
<dbReference type="PANTHER" id="PTHR24273:SF32">
    <property type="entry name" value="HYALIN"/>
    <property type="match status" value="1"/>
</dbReference>
<gene>
    <name evidence="4" type="ORF">JY651_12535</name>
</gene>
<dbReference type="InterPro" id="IPR030916">
    <property type="entry name" value="ELWxxDGT_rpt"/>
</dbReference>
<evidence type="ECO:0000259" key="3">
    <source>
        <dbReference type="PROSITE" id="PS50825"/>
    </source>
</evidence>
<evidence type="ECO:0000256" key="1">
    <source>
        <dbReference type="ARBA" id="ARBA00022737"/>
    </source>
</evidence>
<dbReference type="Proteomes" id="UP000662747">
    <property type="component" value="Chromosome"/>
</dbReference>
<dbReference type="PROSITE" id="PS50825">
    <property type="entry name" value="HYR"/>
    <property type="match status" value="2"/>
</dbReference>
<dbReference type="NCBIfam" id="TIGR03382">
    <property type="entry name" value="GC_trans_RRR"/>
    <property type="match status" value="1"/>
</dbReference>
<feature type="domain" description="HYR" evidence="3">
    <location>
        <begin position="537"/>
        <end position="618"/>
    </location>
</feature>
<dbReference type="InterPro" id="IPR003410">
    <property type="entry name" value="HYR_dom"/>
</dbReference>
<reference evidence="4 5" key="1">
    <citation type="submission" date="2021-02" db="EMBL/GenBank/DDBJ databases">
        <title>De Novo genome assembly of isolated myxobacteria.</title>
        <authorList>
            <person name="Stevens D.C."/>
        </authorList>
    </citation>
    <scope>NUCLEOTIDE SEQUENCE [LARGE SCALE GENOMIC DNA]</scope>
    <source>
        <strain evidence="5">SCPEA02</strain>
    </source>
</reference>